<evidence type="ECO:0000313" key="3">
    <source>
        <dbReference type="Proteomes" id="UP000245207"/>
    </source>
</evidence>
<dbReference type="OrthoDB" id="275278at2759"/>
<evidence type="ECO:0000256" key="1">
    <source>
        <dbReference type="SAM" id="MobiDB-lite"/>
    </source>
</evidence>
<comment type="caution">
    <text evidence="2">The sequence shown here is derived from an EMBL/GenBank/DDBJ whole genome shotgun (WGS) entry which is preliminary data.</text>
</comment>
<dbReference type="EMBL" id="PKPP01002343">
    <property type="protein sequence ID" value="PWA75862.1"/>
    <property type="molecule type" value="Genomic_DNA"/>
</dbReference>
<dbReference type="Proteomes" id="UP000245207">
    <property type="component" value="Unassembled WGS sequence"/>
</dbReference>
<protein>
    <submittedName>
        <fullName evidence="2">LETM1-like protein</fullName>
    </submittedName>
</protein>
<evidence type="ECO:0000313" key="2">
    <source>
        <dbReference type="EMBL" id="PWA75862.1"/>
    </source>
</evidence>
<proteinExistence type="predicted"/>
<sequence>MGKLEEIVRNVRIVVNRMKEKPARSESRHVEDDWRKSVEHRLSAQEGSIQHLTYNVASLVNLFHNFLGRSSLPDQVVGITSLPPSEEDDPMLQKLDKHIDKWPREVTSEELASATASTTGVHLEKTPTGPTPSSSSVGSSMVLTLENKPSDQPTVSSSILSSVSNSDMSLVGDSQNKYNYGDLSPEEEWRSGELKKTAEDLDDILGKARLLIVRTCGSVANDKILGFAKLLNDELTHDNISRIESMGPMGYDTPTVGTRISCLG</sequence>
<gene>
    <name evidence="2" type="ORF">CTI12_AA238350</name>
</gene>
<feature type="region of interest" description="Disordered" evidence="1">
    <location>
        <begin position="108"/>
        <end position="139"/>
    </location>
</feature>
<feature type="compositionally biased region" description="Low complexity" evidence="1">
    <location>
        <begin position="126"/>
        <end position="139"/>
    </location>
</feature>
<reference evidence="2 3" key="1">
    <citation type="journal article" date="2018" name="Mol. Plant">
        <title>The genome of Artemisia annua provides insight into the evolution of Asteraceae family and artemisinin biosynthesis.</title>
        <authorList>
            <person name="Shen Q."/>
            <person name="Zhang L."/>
            <person name="Liao Z."/>
            <person name="Wang S."/>
            <person name="Yan T."/>
            <person name="Shi P."/>
            <person name="Liu M."/>
            <person name="Fu X."/>
            <person name="Pan Q."/>
            <person name="Wang Y."/>
            <person name="Lv Z."/>
            <person name="Lu X."/>
            <person name="Zhang F."/>
            <person name="Jiang W."/>
            <person name="Ma Y."/>
            <person name="Chen M."/>
            <person name="Hao X."/>
            <person name="Li L."/>
            <person name="Tang Y."/>
            <person name="Lv G."/>
            <person name="Zhou Y."/>
            <person name="Sun X."/>
            <person name="Brodelius P.E."/>
            <person name="Rose J.K.C."/>
            <person name="Tang K."/>
        </authorList>
    </citation>
    <scope>NUCLEOTIDE SEQUENCE [LARGE SCALE GENOMIC DNA]</scope>
    <source>
        <strain evidence="3">cv. Huhao1</strain>
        <tissue evidence="2">Leaf</tissue>
    </source>
</reference>
<accession>A0A2U1NQS8</accession>
<feature type="compositionally biased region" description="Low complexity" evidence="1">
    <location>
        <begin position="156"/>
        <end position="166"/>
    </location>
</feature>
<dbReference type="STRING" id="35608.A0A2U1NQS8"/>
<organism evidence="2 3">
    <name type="scientific">Artemisia annua</name>
    <name type="common">Sweet wormwood</name>
    <dbReference type="NCBI Taxonomy" id="35608"/>
    <lineage>
        <taxon>Eukaryota</taxon>
        <taxon>Viridiplantae</taxon>
        <taxon>Streptophyta</taxon>
        <taxon>Embryophyta</taxon>
        <taxon>Tracheophyta</taxon>
        <taxon>Spermatophyta</taxon>
        <taxon>Magnoliopsida</taxon>
        <taxon>eudicotyledons</taxon>
        <taxon>Gunneridae</taxon>
        <taxon>Pentapetalae</taxon>
        <taxon>asterids</taxon>
        <taxon>campanulids</taxon>
        <taxon>Asterales</taxon>
        <taxon>Asteraceae</taxon>
        <taxon>Asteroideae</taxon>
        <taxon>Anthemideae</taxon>
        <taxon>Artemisiinae</taxon>
        <taxon>Artemisia</taxon>
    </lineage>
</organism>
<keyword evidence="3" id="KW-1185">Reference proteome</keyword>
<dbReference type="AlphaFoldDB" id="A0A2U1NQS8"/>
<feature type="region of interest" description="Disordered" evidence="1">
    <location>
        <begin position="147"/>
        <end position="166"/>
    </location>
</feature>
<name>A0A2U1NQS8_ARTAN</name>